<evidence type="ECO:0000256" key="9">
    <source>
        <dbReference type="ARBA" id="ARBA00023160"/>
    </source>
</evidence>
<dbReference type="GO" id="GO:0004497">
    <property type="term" value="F:monooxygenase activity"/>
    <property type="evidence" value="ECO:0007669"/>
    <property type="project" value="InterPro"/>
</dbReference>
<keyword evidence="4" id="KW-0479">Metal-binding</keyword>
<dbReference type="FunFam" id="1.10.630.10:FF:000024">
    <property type="entry name" value="Allene oxide synthase, chloroplastic"/>
    <property type="match status" value="1"/>
</dbReference>
<comment type="similarity">
    <text evidence="1">Belongs to the cytochrome P450 family.</text>
</comment>
<dbReference type="PANTHER" id="PTHR24286:SF255">
    <property type="entry name" value="ALLENE OXIDE SYNTHASE, CHLOROPLASTIC"/>
    <property type="match status" value="1"/>
</dbReference>
<dbReference type="GO" id="GO:0016705">
    <property type="term" value="F:oxidoreductase activity, acting on paired donors, with incorporation or reduction of molecular oxygen"/>
    <property type="evidence" value="ECO:0007669"/>
    <property type="project" value="InterPro"/>
</dbReference>
<dbReference type="SUPFAM" id="SSF48264">
    <property type="entry name" value="Cytochrome P450"/>
    <property type="match status" value="1"/>
</dbReference>
<dbReference type="EMBL" id="MH925235">
    <property type="protein sequence ID" value="QCF46585.1"/>
    <property type="molecule type" value="mRNA"/>
</dbReference>
<dbReference type="InterPro" id="IPR036396">
    <property type="entry name" value="Cyt_P450_sf"/>
</dbReference>
<keyword evidence="8" id="KW-0443">Lipid metabolism</keyword>
<dbReference type="Pfam" id="PF00067">
    <property type="entry name" value="p450"/>
    <property type="match status" value="1"/>
</dbReference>
<evidence type="ECO:0000256" key="10">
    <source>
        <dbReference type="ARBA" id="ARBA00023239"/>
    </source>
</evidence>
<keyword evidence="2" id="KW-0444">Lipid biosynthesis</keyword>
<dbReference type="GO" id="GO:0006633">
    <property type="term" value="P:fatty acid biosynthetic process"/>
    <property type="evidence" value="ECO:0007669"/>
    <property type="project" value="UniProtKB-KW"/>
</dbReference>
<dbReference type="AlphaFoldDB" id="A0A4D6QG45"/>
<evidence type="ECO:0000256" key="1">
    <source>
        <dbReference type="ARBA" id="ARBA00010617"/>
    </source>
</evidence>
<evidence type="ECO:0000256" key="3">
    <source>
        <dbReference type="ARBA" id="ARBA00022617"/>
    </source>
</evidence>
<dbReference type="GO" id="GO:0016829">
    <property type="term" value="F:lyase activity"/>
    <property type="evidence" value="ECO:0007669"/>
    <property type="project" value="UniProtKB-KW"/>
</dbReference>
<gene>
    <name evidence="11" type="primary">AOS</name>
</gene>
<keyword evidence="10" id="KW-0456">Lyase</keyword>
<dbReference type="GO" id="GO:0031408">
    <property type="term" value="P:oxylipin biosynthetic process"/>
    <property type="evidence" value="ECO:0007669"/>
    <property type="project" value="UniProtKB-KW"/>
</dbReference>
<evidence type="ECO:0000256" key="2">
    <source>
        <dbReference type="ARBA" id="ARBA00022516"/>
    </source>
</evidence>
<dbReference type="Gene3D" id="1.10.630.10">
    <property type="entry name" value="Cytochrome P450"/>
    <property type="match status" value="1"/>
</dbReference>
<organism evidence="11">
    <name type="scientific">Pohlia nutans</name>
    <dbReference type="NCBI Taxonomy" id="140635"/>
    <lineage>
        <taxon>Eukaryota</taxon>
        <taxon>Viridiplantae</taxon>
        <taxon>Streptophyta</taxon>
        <taxon>Embryophyta</taxon>
        <taxon>Bryophyta</taxon>
        <taxon>Bryophytina</taxon>
        <taxon>Bryopsida</taxon>
        <taxon>Bryidae</taxon>
        <taxon>Bryanae</taxon>
        <taxon>Bryales</taxon>
        <taxon>Mniaceae</taxon>
        <taxon>Pohlia</taxon>
    </lineage>
</organism>
<accession>A0A4D6QG45</accession>
<dbReference type="PANTHER" id="PTHR24286">
    <property type="entry name" value="CYTOCHROME P450 26"/>
    <property type="match status" value="1"/>
</dbReference>
<reference evidence="11" key="1">
    <citation type="submission" date="2018-09" db="EMBL/GenBank/DDBJ databases">
        <title>Transcriptome sequencing and physiological analysis of Pohlia nutans under salt stress reveal the important roles of ROS-scavenging system.</title>
        <authorList>
            <person name="Zhang W."/>
            <person name="Liu S."/>
            <person name="Li C."/>
            <person name="Zhang P."/>
            <person name="Zhang P."/>
        </authorList>
    </citation>
    <scope>NUCLEOTIDE SEQUENCE</scope>
    <source>
        <strain evidence="11">Antarctic Moss No.L</strain>
    </source>
</reference>
<proteinExistence type="evidence at transcript level"/>
<evidence type="ECO:0000256" key="8">
    <source>
        <dbReference type="ARBA" id="ARBA00023098"/>
    </source>
</evidence>
<evidence type="ECO:0000256" key="4">
    <source>
        <dbReference type="ARBA" id="ARBA00022723"/>
    </source>
</evidence>
<keyword evidence="5" id="KW-0925">Oxylipin biosynthesis</keyword>
<keyword evidence="6" id="KW-0276">Fatty acid metabolism</keyword>
<evidence type="ECO:0000313" key="11">
    <source>
        <dbReference type="EMBL" id="QCF46585.1"/>
    </source>
</evidence>
<dbReference type="GO" id="GO:0005506">
    <property type="term" value="F:iron ion binding"/>
    <property type="evidence" value="ECO:0007669"/>
    <property type="project" value="InterPro"/>
</dbReference>
<keyword evidence="7" id="KW-0408">Iron</keyword>
<keyword evidence="3" id="KW-0349">Heme</keyword>
<evidence type="ECO:0000256" key="6">
    <source>
        <dbReference type="ARBA" id="ARBA00022832"/>
    </source>
</evidence>
<dbReference type="CDD" id="cd11071">
    <property type="entry name" value="CYP74"/>
    <property type="match status" value="1"/>
</dbReference>
<dbReference type="InterPro" id="IPR001128">
    <property type="entry name" value="Cyt_P450"/>
</dbReference>
<evidence type="ECO:0000256" key="5">
    <source>
        <dbReference type="ARBA" id="ARBA00022767"/>
    </source>
</evidence>
<sequence>MESSDLPLRPIPGDYGLPFVGAIKDRLDYFWFQGEDKFFRSRMEKYSSTVFRVNMPPGPPIAKDPRVICLLDQKSFPTLFDVSKVEKKDVFVGTYMPSTSFTSGYRVLAYLDPSEDRHTKLKQWCFDLIARNGKHFIPEFHECFLQSCAAWENDIALGKKANITAEVQQFAFNFLLRAVCHQDPTAPGKASLHQNGGPYANDWTLPQLLPIQGNTGLPHPVEEAAFRTVVLPSFLEQSKYDAIHDFITTYGTEALAMAEEMGIDRKDAAANLVFFLSFNGYGGFNLFFPEITGFIHQFGHFDLMHELHDEVTKAVAGASSSNVTLQALQNMPLLKSVVYEGFRYKPPVPHQYGKAKCDFVMESHENAFEVKKGEMLYGFQPIAMHDAKVFERPDEFLPRRFMGPEGEKLLQYVFWSNGPETVKPTVHNKQCPGKDLVVTMSQVYVAELFLRYKDFTIDIEGTGPAAKLFFHSLTKA</sequence>
<protein>
    <submittedName>
        <fullName evidence="11">Allene oxide synthase</fullName>
    </submittedName>
</protein>
<dbReference type="GO" id="GO:0020037">
    <property type="term" value="F:heme binding"/>
    <property type="evidence" value="ECO:0007669"/>
    <property type="project" value="InterPro"/>
</dbReference>
<keyword evidence="9" id="KW-0275">Fatty acid biosynthesis</keyword>
<name>A0A4D6QG45_9BRYO</name>
<evidence type="ECO:0000256" key="7">
    <source>
        <dbReference type="ARBA" id="ARBA00023004"/>
    </source>
</evidence>
<dbReference type="GO" id="GO:0016125">
    <property type="term" value="P:sterol metabolic process"/>
    <property type="evidence" value="ECO:0007669"/>
    <property type="project" value="TreeGrafter"/>
</dbReference>